<evidence type="ECO:0000256" key="3">
    <source>
        <dbReference type="ARBA" id="ARBA00004991"/>
    </source>
</evidence>
<dbReference type="EC" id="1.1.1.102" evidence="9"/>
<dbReference type="CDD" id="cd08939">
    <property type="entry name" value="KDSR-like_SDR_c"/>
    <property type="match status" value="1"/>
</dbReference>
<gene>
    <name evidence="11" type="ORF">EIN_250620</name>
</gene>
<dbReference type="GO" id="GO:0030148">
    <property type="term" value="P:sphingolipid biosynthetic process"/>
    <property type="evidence" value="ECO:0007669"/>
    <property type="project" value="InterPro"/>
</dbReference>
<protein>
    <recommendedName>
        <fullName evidence="9">3-dehydrosphinganine reductase</fullName>
        <ecNumber evidence="9">1.1.1.102</ecNumber>
    </recommendedName>
</protein>
<dbReference type="Pfam" id="PF00106">
    <property type="entry name" value="adh_short"/>
    <property type="match status" value="1"/>
</dbReference>
<dbReference type="InterPro" id="IPR045022">
    <property type="entry name" value="KDSR-like"/>
</dbReference>
<evidence type="ECO:0000256" key="6">
    <source>
        <dbReference type="ARBA" id="ARBA00022919"/>
    </source>
</evidence>
<evidence type="ECO:0000256" key="5">
    <source>
        <dbReference type="ARBA" id="ARBA00022857"/>
    </source>
</evidence>
<accession>A0A0A1UEN1</accession>
<keyword evidence="5" id="KW-0521">NADP</keyword>
<keyword evidence="10" id="KW-0472">Membrane</keyword>
<keyword evidence="7 11" id="KW-0560">Oxidoreductase</keyword>
<dbReference type="VEuPathDB" id="AmoebaDB:EIN_250620"/>
<dbReference type="GO" id="GO:0005789">
    <property type="term" value="C:endoplasmic reticulum membrane"/>
    <property type="evidence" value="ECO:0007669"/>
    <property type="project" value="TreeGrafter"/>
</dbReference>
<dbReference type="InterPro" id="IPR036291">
    <property type="entry name" value="NAD(P)-bd_dom_sf"/>
</dbReference>
<evidence type="ECO:0000256" key="10">
    <source>
        <dbReference type="SAM" id="Phobius"/>
    </source>
</evidence>
<dbReference type="AlphaFoldDB" id="A0A0A1UEN1"/>
<evidence type="ECO:0000256" key="2">
    <source>
        <dbReference type="ARBA" id="ARBA00004760"/>
    </source>
</evidence>
<feature type="transmembrane region" description="Helical" evidence="10">
    <location>
        <begin position="6"/>
        <end position="39"/>
    </location>
</feature>
<dbReference type="GeneID" id="14893946"/>
<dbReference type="Gene3D" id="3.40.50.720">
    <property type="entry name" value="NAD(P)-binding Rossmann-like Domain"/>
    <property type="match status" value="1"/>
</dbReference>
<keyword evidence="10" id="KW-1133">Transmembrane helix</keyword>
<dbReference type="SUPFAM" id="SSF51735">
    <property type="entry name" value="NAD(P)-binding Rossmann-fold domains"/>
    <property type="match status" value="1"/>
</dbReference>
<dbReference type="KEGG" id="eiv:EIN_250620"/>
<keyword evidence="12" id="KW-1185">Reference proteome</keyword>
<dbReference type="GO" id="GO:0047560">
    <property type="term" value="F:3-dehydrosphinganine reductase activity"/>
    <property type="evidence" value="ECO:0007669"/>
    <property type="project" value="UniProtKB-EC"/>
</dbReference>
<name>A0A0A1UEN1_ENTIV</name>
<keyword evidence="8" id="KW-0443">Lipid metabolism</keyword>
<dbReference type="RefSeq" id="XP_004261719.1">
    <property type="nucleotide sequence ID" value="XM_004261671.1"/>
</dbReference>
<evidence type="ECO:0000313" key="11">
    <source>
        <dbReference type="EMBL" id="ELP94948.1"/>
    </source>
</evidence>
<dbReference type="OMA" id="ICGVFEE"/>
<dbReference type="OrthoDB" id="37659at2759"/>
<keyword evidence="6" id="KW-0746">Sphingolipid metabolism</keyword>
<evidence type="ECO:0000256" key="7">
    <source>
        <dbReference type="ARBA" id="ARBA00023002"/>
    </source>
</evidence>
<dbReference type="GO" id="GO:0008667">
    <property type="term" value="F:2,3-dihydro-2,3-dihydroxybenzoate dehydrogenase activity"/>
    <property type="evidence" value="ECO:0007669"/>
    <property type="project" value="InterPro"/>
</dbReference>
<evidence type="ECO:0000256" key="4">
    <source>
        <dbReference type="ARBA" id="ARBA00022824"/>
    </source>
</evidence>
<dbReference type="PRINTS" id="PR01397">
    <property type="entry name" value="DHBDHDRGNASE"/>
</dbReference>
<keyword evidence="10" id="KW-0812">Transmembrane</keyword>
<comment type="pathway">
    <text evidence="3">Sphingolipid metabolism.</text>
</comment>
<dbReference type="PANTHER" id="PTHR43550:SF3">
    <property type="entry name" value="3-KETODIHYDROSPHINGOSINE REDUCTASE"/>
    <property type="match status" value="1"/>
</dbReference>
<dbReference type="GO" id="GO:0019290">
    <property type="term" value="P:siderophore biosynthetic process"/>
    <property type="evidence" value="ECO:0007669"/>
    <property type="project" value="InterPro"/>
</dbReference>
<comment type="subcellular location">
    <subcellularLocation>
        <location evidence="1">Endoplasmic reticulum</location>
    </subcellularLocation>
</comment>
<organism evidence="11 12">
    <name type="scientific">Entamoeba invadens IP1</name>
    <dbReference type="NCBI Taxonomy" id="370355"/>
    <lineage>
        <taxon>Eukaryota</taxon>
        <taxon>Amoebozoa</taxon>
        <taxon>Evosea</taxon>
        <taxon>Archamoebae</taxon>
        <taxon>Mastigamoebida</taxon>
        <taxon>Entamoebidae</taxon>
        <taxon>Entamoeba</taxon>
    </lineage>
</organism>
<dbReference type="InterPro" id="IPR003560">
    <property type="entry name" value="DHB_DH"/>
</dbReference>
<sequence length="337" mass="37633">MSLFSFPLIFLTLPIGVIIVCALALIITYAIGGLCYLYFMYTFTRKDRDFSGKHIFIYGGSAGVGKALALRLAKQGVHLSIAARTDKALKEVQEECQKQNPVTTCDYYICDMTKTENVSDALKTSISKFGFPRLLINTAGIAHPGFLEDVSYETYQKDMDLNYFGNLRMMKESQKLYNESKTNSDVDIVCVGSCLGLIGSIGYTAYCPSKYAVKGLVDSLRFEFLGTKMHLHYYGPSNMDTPGFAIENKNKPKLVQQMEDNVKTITADEAAHNLLCNLDKYVITSEPDLELMKNSATFMSSAHVSDILSAPLAIMAITFYRWSIENNILKNKKNKSE</sequence>
<dbReference type="Proteomes" id="UP000014680">
    <property type="component" value="Unassembled WGS sequence"/>
</dbReference>
<evidence type="ECO:0000256" key="8">
    <source>
        <dbReference type="ARBA" id="ARBA00023098"/>
    </source>
</evidence>
<proteinExistence type="predicted"/>
<dbReference type="EMBL" id="KB206169">
    <property type="protein sequence ID" value="ELP94948.1"/>
    <property type="molecule type" value="Genomic_DNA"/>
</dbReference>
<evidence type="ECO:0000313" key="12">
    <source>
        <dbReference type="Proteomes" id="UP000014680"/>
    </source>
</evidence>
<evidence type="ECO:0000256" key="9">
    <source>
        <dbReference type="ARBA" id="ARBA00026112"/>
    </source>
</evidence>
<keyword evidence="4" id="KW-0256">Endoplasmic reticulum</keyword>
<comment type="pathway">
    <text evidence="2">Lipid metabolism; sphingolipid metabolism.</text>
</comment>
<dbReference type="PANTHER" id="PTHR43550">
    <property type="entry name" value="3-KETODIHYDROSPHINGOSINE REDUCTASE"/>
    <property type="match status" value="1"/>
</dbReference>
<evidence type="ECO:0000256" key="1">
    <source>
        <dbReference type="ARBA" id="ARBA00004240"/>
    </source>
</evidence>
<dbReference type="GO" id="GO:0006666">
    <property type="term" value="P:3-keto-sphinganine metabolic process"/>
    <property type="evidence" value="ECO:0007669"/>
    <property type="project" value="InterPro"/>
</dbReference>
<dbReference type="InterPro" id="IPR002347">
    <property type="entry name" value="SDR_fam"/>
</dbReference>
<reference evidence="11 12" key="1">
    <citation type="submission" date="2012-10" db="EMBL/GenBank/DDBJ databases">
        <authorList>
            <person name="Zafar N."/>
            <person name="Inman J."/>
            <person name="Hall N."/>
            <person name="Lorenzi H."/>
            <person name="Caler E."/>
        </authorList>
    </citation>
    <scope>NUCLEOTIDE SEQUENCE [LARGE SCALE GENOMIC DNA]</scope>
    <source>
        <strain evidence="11 12">IP1</strain>
    </source>
</reference>